<accession>A0ABU1H758</accession>
<feature type="compositionally biased region" description="Basic and acidic residues" evidence="1">
    <location>
        <begin position="86"/>
        <end position="102"/>
    </location>
</feature>
<sequence length="170" mass="19353">MEQCDVNPAHKAPLRRFIYERVRKLVKAQFVEKDSETRKRGQQYHVSPLLMETDLGTDEDDFASWLHRTNPQTSQKPVINDARQSPSEEGRQADKAPADSHSVLEKKLNDAQSRFLESLGEVEGFQQLMSDHPELKSSLSIDYRSAHERSSRLLGHVSALEKALNRLNGS</sequence>
<name>A0ABU1H758_9GAMM</name>
<protein>
    <submittedName>
        <fullName evidence="2">Uncharacterized protein</fullName>
    </submittedName>
</protein>
<gene>
    <name evidence="2" type="ORF">QC823_14250</name>
</gene>
<dbReference type="EMBL" id="JARWAN010000028">
    <property type="protein sequence ID" value="MDR5900140.1"/>
    <property type="molecule type" value="Genomic_DNA"/>
</dbReference>
<evidence type="ECO:0000313" key="2">
    <source>
        <dbReference type="EMBL" id="MDR5900140.1"/>
    </source>
</evidence>
<dbReference type="RefSeq" id="WP_309657017.1">
    <property type="nucleotide sequence ID" value="NZ_JARWAN010000028.1"/>
</dbReference>
<comment type="caution">
    <text evidence="2">The sequence shown here is derived from an EMBL/GenBank/DDBJ whole genome shotgun (WGS) entry which is preliminary data.</text>
</comment>
<dbReference type="Proteomes" id="UP001254564">
    <property type="component" value="Unassembled WGS sequence"/>
</dbReference>
<organism evidence="2 3">
    <name type="scientific">Vreelandella vilamensis</name>
    <dbReference type="NCBI Taxonomy" id="531309"/>
    <lineage>
        <taxon>Bacteria</taxon>
        <taxon>Pseudomonadati</taxon>
        <taxon>Pseudomonadota</taxon>
        <taxon>Gammaproteobacteria</taxon>
        <taxon>Oceanospirillales</taxon>
        <taxon>Halomonadaceae</taxon>
        <taxon>Vreelandella</taxon>
    </lineage>
</organism>
<evidence type="ECO:0000313" key="3">
    <source>
        <dbReference type="Proteomes" id="UP001254564"/>
    </source>
</evidence>
<proteinExistence type="predicted"/>
<feature type="compositionally biased region" description="Polar residues" evidence="1">
    <location>
        <begin position="67"/>
        <end position="85"/>
    </location>
</feature>
<feature type="region of interest" description="Disordered" evidence="1">
    <location>
        <begin position="62"/>
        <end position="102"/>
    </location>
</feature>
<keyword evidence="3" id="KW-1185">Reference proteome</keyword>
<evidence type="ECO:0000256" key="1">
    <source>
        <dbReference type="SAM" id="MobiDB-lite"/>
    </source>
</evidence>
<reference evidence="2 3" key="1">
    <citation type="submission" date="2023-04" db="EMBL/GenBank/DDBJ databases">
        <title>A long-awaited taxogenomic arrangement of the family Halomonadaceae.</title>
        <authorList>
            <person name="De La Haba R."/>
            <person name="Chuvochina M."/>
            <person name="Wittouck S."/>
            <person name="Arahal D.R."/>
            <person name="Sanchez-Porro C."/>
            <person name="Hugenholtz P."/>
            <person name="Ventosa A."/>
        </authorList>
    </citation>
    <scope>NUCLEOTIDE SEQUENCE [LARGE SCALE GENOMIC DNA]</scope>
    <source>
        <strain evidence="2 3">DSM 21020</strain>
    </source>
</reference>